<evidence type="ECO:0000313" key="3">
    <source>
        <dbReference type="EMBL" id="MCS5733397.1"/>
    </source>
</evidence>
<dbReference type="InterPro" id="IPR050982">
    <property type="entry name" value="Auxin_biosynth/cation_transpt"/>
</dbReference>
<keyword evidence="1" id="KW-0560">Oxidoreductase</keyword>
<dbReference type="PANTHER" id="PTHR43539:SF78">
    <property type="entry name" value="FLAVIN-CONTAINING MONOOXYGENASE"/>
    <property type="match status" value="1"/>
</dbReference>
<dbReference type="Proteomes" id="UP001165586">
    <property type="component" value="Unassembled WGS sequence"/>
</dbReference>
<proteinExistence type="predicted"/>
<dbReference type="InterPro" id="IPR036188">
    <property type="entry name" value="FAD/NAD-bd_sf"/>
</dbReference>
<dbReference type="PRINTS" id="PR00419">
    <property type="entry name" value="ADXRDTASE"/>
</dbReference>
<evidence type="ECO:0000256" key="1">
    <source>
        <dbReference type="ARBA" id="ARBA00023002"/>
    </source>
</evidence>
<gene>
    <name evidence="3" type="ORF">N1032_06565</name>
</gene>
<sequence>MTMTLAVPPRASSPRLAGLPIAVIGAGPVGLAAAAHLLERGHEVVVFESGDRPGSAVAEWAHVRLFSPWESLLDRASVRLLEAAGWTSPDPADSPTGAELLSRYLLPLAATPALSRCLRLNSRVTAVSRQGMDRTRSTARADTPFLLRVDDGNPTDVAARAVIDTAGTWRSPNPLSSSGLESETGTPAGVLTGLPDVLGGDRHRFAGRHTLVVGAGHSAAATLLALDRLAESAPGTRISWAIRGESAARILTGDDDQVPGRASIGRRVDALVRSGRLTLIDRFEIDTVEQLETALIGVTGVPTPGLRVHGRRAGESAAVDCDLVVNATGFRPDLAMLREIRLGLDDIVEAPRALGPLIDPNLHSCGTVPPHGVVELTHPEPGFYIAGMKSYGRAPTFLLATGYEQVRSIADELSGRHEAARTVELTLPATGVCSTSIAASAPAVPTPAVPTPAVPTPAVPTPTAPTIASTTPSTCAPGGSCCTPDDATCC</sequence>
<keyword evidence="4" id="KW-1185">Reference proteome</keyword>
<comment type="caution">
    <text evidence="3">The sequence shown here is derived from an EMBL/GenBank/DDBJ whole genome shotgun (WGS) entry which is preliminary data.</text>
</comment>
<feature type="domain" description="FAD dependent oxidoreductase" evidence="2">
    <location>
        <begin position="21"/>
        <end position="82"/>
    </location>
</feature>
<evidence type="ECO:0000313" key="4">
    <source>
        <dbReference type="Proteomes" id="UP001165586"/>
    </source>
</evidence>
<reference evidence="3" key="1">
    <citation type="submission" date="2022-08" db="EMBL/GenBank/DDBJ databases">
        <authorList>
            <person name="Deng Y."/>
            <person name="Han X.-F."/>
            <person name="Zhang Y.-Q."/>
        </authorList>
    </citation>
    <scope>NUCLEOTIDE SEQUENCE</scope>
    <source>
        <strain evidence="3">CPCC 203386</strain>
    </source>
</reference>
<accession>A0ABT2GZK9</accession>
<organism evidence="3 4">
    <name type="scientific">Herbiconiux daphne</name>
    <dbReference type="NCBI Taxonomy" id="2970914"/>
    <lineage>
        <taxon>Bacteria</taxon>
        <taxon>Bacillati</taxon>
        <taxon>Actinomycetota</taxon>
        <taxon>Actinomycetes</taxon>
        <taxon>Micrococcales</taxon>
        <taxon>Microbacteriaceae</taxon>
        <taxon>Herbiconiux</taxon>
    </lineage>
</organism>
<dbReference type="RefSeq" id="WP_259538215.1">
    <property type="nucleotide sequence ID" value="NZ_JANLCJ010000002.1"/>
</dbReference>
<dbReference type="SUPFAM" id="SSF51905">
    <property type="entry name" value="FAD/NAD(P)-binding domain"/>
    <property type="match status" value="1"/>
</dbReference>
<protein>
    <submittedName>
        <fullName evidence="3">FAD-dependent oxidoreductase</fullName>
    </submittedName>
</protein>
<dbReference type="Gene3D" id="3.50.50.60">
    <property type="entry name" value="FAD/NAD(P)-binding domain"/>
    <property type="match status" value="1"/>
</dbReference>
<evidence type="ECO:0000259" key="2">
    <source>
        <dbReference type="Pfam" id="PF01266"/>
    </source>
</evidence>
<dbReference type="InterPro" id="IPR006076">
    <property type="entry name" value="FAD-dep_OxRdtase"/>
</dbReference>
<dbReference type="EMBL" id="JANLCJ010000002">
    <property type="protein sequence ID" value="MCS5733397.1"/>
    <property type="molecule type" value="Genomic_DNA"/>
</dbReference>
<dbReference type="Pfam" id="PF01266">
    <property type="entry name" value="DAO"/>
    <property type="match status" value="1"/>
</dbReference>
<name>A0ABT2GZK9_9MICO</name>
<dbReference type="PANTHER" id="PTHR43539">
    <property type="entry name" value="FLAVIN-BINDING MONOOXYGENASE-LIKE PROTEIN (AFU_ORTHOLOGUE AFUA_4G09220)"/>
    <property type="match status" value="1"/>
</dbReference>